<organism evidence="6">
    <name type="scientific">Emiliania huxleyi</name>
    <name type="common">Coccolithophore</name>
    <name type="synonym">Pontosphaera huxleyi</name>
    <dbReference type="NCBI Taxonomy" id="2903"/>
    <lineage>
        <taxon>Eukaryota</taxon>
        <taxon>Haptista</taxon>
        <taxon>Haptophyta</taxon>
        <taxon>Prymnesiophyceae</taxon>
        <taxon>Isochrysidales</taxon>
        <taxon>Noelaerhabdaceae</taxon>
        <taxon>Emiliania</taxon>
    </lineage>
</organism>
<dbReference type="CDD" id="cd01276">
    <property type="entry name" value="PKCI_related"/>
    <property type="match status" value="1"/>
</dbReference>
<dbReference type="InterPro" id="IPR036265">
    <property type="entry name" value="HIT-like_sf"/>
</dbReference>
<accession>A0A6V2T5D7</accession>
<dbReference type="CDD" id="cd00570">
    <property type="entry name" value="GST_N_family"/>
    <property type="match status" value="1"/>
</dbReference>
<dbReference type="InterPro" id="IPR036282">
    <property type="entry name" value="Glutathione-S-Trfase_C_sf"/>
</dbReference>
<reference evidence="6" key="1">
    <citation type="submission" date="2021-01" db="EMBL/GenBank/DDBJ databases">
        <authorList>
            <person name="Corre E."/>
            <person name="Pelletier E."/>
            <person name="Niang G."/>
            <person name="Scheremetjew M."/>
            <person name="Finn R."/>
            <person name="Kale V."/>
            <person name="Holt S."/>
            <person name="Cochrane G."/>
            <person name="Meng A."/>
            <person name="Brown T."/>
            <person name="Cohen L."/>
        </authorList>
    </citation>
    <scope>NUCLEOTIDE SEQUENCE</scope>
    <source>
        <strain evidence="6">379</strain>
    </source>
</reference>
<dbReference type="InterPro" id="IPR036249">
    <property type="entry name" value="Thioredoxin-like_sf"/>
</dbReference>
<dbReference type="SUPFAM" id="SSF47616">
    <property type="entry name" value="GST C-terminal domain-like"/>
    <property type="match status" value="1"/>
</dbReference>
<evidence type="ECO:0000256" key="2">
    <source>
        <dbReference type="PIRSR" id="PIRSR601310-3"/>
    </source>
</evidence>
<protein>
    <recommendedName>
        <fullName evidence="7">HIT domain-containing protein</fullName>
    </recommendedName>
</protein>
<dbReference type="SUPFAM" id="SSF54197">
    <property type="entry name" value="HIT-like"/>
    <property type="match status" value="1"/>
</dbReference>
<evidence type="ECO:0000256" key="1">
    <source>
        <dbReference type="PIRSR" id="PIRSR601310-1"/>
    </source>
</evidence>
<dbReference type="SFLD" id="SFLDG00358">
    <property type="entry name" value="Main_(cytGST)"/>
    <property type="match status" value="1"/>
</dbReference>
<evidence type="ECO:0000259" key="5">
    <source>
        <dbReference type="PROSITE" id="PS51084"/>
    </source>
</evidence>
<dbReference type="InterPro" id="IPR040079">
    <property type="entry name" value="Glutathione_S-Trfase"/>
</dbReference>
<dbReference type="InterPro" id="IPR004045">
    <property type="entry name" value="Glutathione_S-Trfase_N"/>
</dbReference>
<dbReference type="InterPro" id="IPR001310">
    <property type="entry name" value="Histidine_triad_HIT"/>
</dbReference>
<dbReference type="PROSITE" id="PS50404">
    <property type="entry name" value="GST_NTER"/>
    <property type="match status" value="1"/>
</dbReference>
<dbReference type="InterPro" id="IPR011146">
    <property type="entry name" value="HIT-like"/>
</dbReference>
<dbReference type="PROSITE" id="PS00892">
    <property type="entry name" value="HIT_1"/>
    <property type="match status" value="1"/>
</dbReference>
<dbReference type="AlphaFoldDB" id="A0A6V2T5D7"/>
<name>A0A6V2T5D7_EMIHU</name>
<feature type="active site" description="Tele-AMP-histidine intermediate" evidence="1">
    <location>
        <position position="358"/>
    </location>
</feature>
<dbReference type="PANTHER" id="PTHR23089">
    <property type="entry name" value="HISTIDINE TRIAD HIT PROTEIN"/>
    <property type="match status" value="1"/>
</dbReference>
<dbReference type="InterPro" id="IPR019808">
    <property type="entry name" value="Histidine_triad_CS"/>
</dbReference>
<dbReference type="GO" id="GO:0003824">
    <property type="term" value="F:catalytic activity"/>
    <property type="evidence" value="ECO:0007669"/>
    <property type="project" value="InterPro"/>
</dbReference>
<dbReference type="Pfam" id="PF13417">
    <property type="entry name" value="GST_N_3"/>
    <property type="match status" value="1"/>
</dbReference>
<evidence type="ECO:0000313" key="6">
    <source>
        <dbReference type="EMBL" id="CAE0566535.1"/>
    </source>
</evidence>
<dbReference type="CDD" id="cd00299">
    <property type="entry name" value="GST_C_family"/>
    <property type="match status" value="1"/>
</dbReference>
<evidence type="ECO:0000256" key="3">
    <source>
        <dbReference type="PROSITE-ProRule" id="PRU00464"/>
    </source>
</evidence>
<dbReference type="SUPFAM" id="SSF52833">
    <property type="entry name" value="Thioredoxin-like"/>
    <property type="match status" value="1"/>
</dbReference>
<dbReference type="EMBL" id="HBIR01035722">
    <property type="protein sequence ID" value="CAE0566535.1"/>
    <property type="molecule type" value="Transcribed_RNA"/>
</dbReference>
<feature type="domain" description="GST N-terminal" evidence="4">
    <location>
        <begin position="14"/>
        <end position="96"/>
    </location>
</feature>
<gene>
    <name evidence="6" type="ORF">EHUX00137_LOCUS27856</name>
</gene>
<dbReference type="SFLD" id="SFLDS00019">
    <property type="entry name" value="Glutathione_Transferase_(cytos"/>
    <property type="match status" value="1"/>
</dbReference>
<dbReference type="Pfam" id="PF13410">
    <property type="entry name" value="GST_C_2"/>
    <property type="match status" value="1"/>
</dbReference>
<evidence type="ECO:0008006" key="7">
    <source>
        <dbReference type="Google" id="ProtNLM"/>
    </source>
</evidence>
<dbReference type="Pfam" id="PF01230">
    <property type="entry name" value="HIT"/>
    <property type="match status" value="1"/>
</dbReference>
<proteinExistence type="predicted"/>
<dbReference type="Gene3D" id="1.20.1050.10">
    <property type="match status" value="1"/>
</dbReference>
<evidence type="ECO:0000259" key="4">
    <source>
        <dbReference type="PROSITE" id="PS50404"/>
    </source>
</evidence>
<dbReference type="PROSITE" id="PS51084">
    <property type="entry name" value="HIT_2"/>
    <property type="match status" value="1"/>
</dbReference>
<dbReference type="Gene3D" id="3.40.30.10">
    <property type="entry name" value="Glutaredoxin"/>
    <property type="match status" value="1"/>
</dbReference>
<dbReference type="PRINTS" id="PR00332">
    <property type="entry name" value="HISTRIAD"/>
</dbReference>
<dbReference type="Gene3D" id="3.30.428.10">
    <property type="entry name" value="HIT-like"/>
    <property type="match status" value="1"/>
</dbReference>
<feature type="short sequence motif" description="Histidine triad motif" evidence="2 3">
    <location>
        <begin position="356"/>
        <end position="360"/>
    </location>
</feature>
<sequence>MALIISILAGTLSLPTTLYDLPVSNHGARVRLLLYKRGLESAVRVASPMELGGLRGEKYLSLNPQGKMPLLVDGDSCVWETDAICRHLLEKHAAEGDGPSLFPTSLAARTAAEVIVRHHDTYIGPIQGCLYKPAPPFGRFTSRRDALQELVKQLAVAEALADPTGPYLAGEEFSLADATLFPTMVFITHMLPKFEDAVASPAGEAGPRLGPRLSAWWSHTSNADEAAKRVADEIRSGLQPWEERGRWDAMLYAGARDVAPATLFDKILSKEIPSEVVFEDALCLAFRDINPVAPAHILIIPKHRDGLTGLGAATAEHSAILGHLMVAAAAIAKQEGLSEFRLVTNNGEGAGQSVFHLHLHLIGGRPLEWPPG</sequence>
<feature type="domain" description="HIT" evidence="5">
    <location>
        <begin position="263"/>
        <end position="372"/>
    </location>
</feature>